<organism evidence="3 4">
    <name type="scientific">Sphingobium cloacae</name>
    <dbReference type="NCBI Taxonomy" id="120107"/>
    <lineage>
        <taxon>Bacteria</taxon>
        <taxon>Pseudomonadati</taxon>
        <taxon>Pseudomonadota</taxon>
        <taxon>Alphaproteobacteria</taxon>
        <taxon>Sphingomonadales</taxon>
        <taxon>Sphingomonadaceae</taxon>
        <taxon>Sphingobium</taxon>
    </lineage>
</organism>
<dbReference type="InterPro" id="IPR050631">
    <property type="entry name" value="PheA/TfdB_FAD_monoxygenase"/>
</dbReference>
<accession>A0A1E1F8C8</accession>
<dbReference type="EMBL" id="AP017657">
    <property type="protein sequence ID" value="BAV66737.1"/>
    <property type="molecule type" value="Genomic_DNA"/>
</dbReference>
<dbReference type="Pfam" id="PF01494">
    <property type="entry name" value="FAD_binding_3"/>
    <property type="match status" value="1"/>
</dbReference>
<dbReference type="Gene3D" id="3.30.70.2450">
    <property type="match status" value="1"/>
</dbReference>
<dbReference type="AlphaFoldDB" id="A0A1E1F8C8"/>
<gene>
    <name evidence="3" type="primary">opdA</name>
    <name evidence="3" type="ORF">SCLO_3000700</name>
</gene>
<dbReference type="SUPFAM" id="SSF51905">
    <property type="entry name" value="FAD/NAD(P)-binding domain"/>
    <property type="match status" value="1"/>
</dbReference>
<dbReference type="GO" id="GO:0019622">
    <property type="term" value="P:3-(3-hydroxy)phenylpropionate catabolic process"/>
    <property type="evidence" value="ECO:0007669"/>
    <property type="project" value="TreeGrafter"/>
</dbReference>
<name>A0A1E1F8C8_9SPHN</name>
<keyword evidence="4" id="KW-1185">Reference proteome</keyword>
<dbReference type="GO" id="GO:0071949">
    <property type="term" value="F:FAD binding"/>
    <property type="evidence" value="ECO:0007669"/>
    <property type="project" value="InterPro"/>
</dbReference>
<proteinExistence type="predicted"/>
<reference evidence="3 4" key="1">
    <citation type="submission" date="2016-10" db="EMBL/GenBank/DDBJ databases">
        <title>Complete Genome Sequence of the Nonylphenol-Degrading Bacterium Sphingobium cloacae JCM 10874T.</title>
        <authorList>
            <person name="Ootsuka M."/>
            <person name="Nishizawa T."/>
            <person name="Ohta H."/>
        </authorList>
    </citation>
    <scope>NUCLEOTIDE SEQUENCE [LARGE SCALE GENOMIC DNA]</scope>
    <source>
        <strain evidence="3 4">JCM 10874</strain>
        <plasmid evidence="4">psclo_3 dna</plasmid>
    </source>
</reference>
<dbReference type="PRINTS" id="PR00420">
    <property type="entry name" value="RNGMNOXGNASE"/>
</dbReference>
<dbReference type="InterPro" id="IPR036188">
    <property type="entry name" value="FAD/NAD-bd_sf"/>
</dbReference>
<keyword evidence="3" id="KW-0614">Plasmid</keyword>
<dbReference type="NCBIfam" id="NF004829">
    <property type="entry name" value="PRK06183.1-3"/>
    <property type="match status" value="1"/>
</dbReference>
<dbReference type="PANTHER" id="PTHR43476">
    <property type="entry name" value="3-(3-HYDROXY-PHENYL)PROPIONATE/3-HYDROXYCINNAMIC ACID HYDROXYLASE"/>
    <property type="match status" value="1"/>
</dbReference>
<dbReference type="GO" id="GO:0008688">
    <property type="term" value="F:3-(3-hydroxyphenyl)propionate hydroxylase activity"/>
    <property type="evidence" value="ECO:0007669"/>
    <property type="project" value="TreeGrafter"/>
</dbReference>
<dbReference type="InterPro" id="IPR002938">
    <property type="entry name" value="FAD-bd"/>
</dbReference>
<evidence type="ECO:0000313" key="3">
    <source>
        <dbReference type="EMBL" id="BAV66737.1"/>
    </source>
</evidence>
<feature type="domain" description="FAD-binding" evidence="2">
    <location>
        <begin position="16"/>
        <end position="371"/>
    </location>
</feature>
<protein>
    <submittedName>
        <fullName evidence="3">Octylphenol 4-monooxygenase</fullName>
    </submittedName>
</protein>
<dbReference type="OrthoDB" id="9791689at2"/>
<evidence type="ECO:0000313" key="4">
    <source>
        <dbReference type="Proteomes" id="UP000218272"/>
    </source>
</evidence>
<keyword evidence="3" id="KW-0503">Monooxygenase</keyword>
<evidence type="ECO:0000256" key="1">
    <source>
        <dbReference type="ARBA" id="ARBA00023002"/>
    </source>
</evidence>
<keyword evidence="1" id="KW-0560">Oxidoreductase</keyword>
<dbReference type="Proteomes" id="UP000218272">
    <property type="component" value="Plasmid pSCLO_3"/>
</dbReference>
<dbReference type="KEGG" id="sclo:SCLO_3000700"/>
<dbReference type="PANTHER" id="PTHR43476:SF3">
    <property type="entry name" value="FAD-BINDING MONOOXYGENASE"/>
    <property type="match status" value="1"/>
</dbReference>
<dbReference type="SMR" id="A0A1E1F8C8"/>
<sequence>MENEMTTEPGDRASQFDVAIVGCGPVGALLANLLKQYGHKVAVLEREPDIFYAPRGMGFDDESTRIMQSAGILDRLKAEGHIYQADLELIDRSGKRLGGFDRRSVGEDLLSGLHGHRHMTLFHQPSLEATLREEFATGENAATAYFNHEVTGITDQGDRVELNCKDRATDEEHSLIAKYVVGCDGARSTVRKTMNVPRIDLKYTKKYLVVDAIVDDPVYFRTMIPQGGYILLDGKEAGVLVKGLHGHVRFDFLQHSETIGQELKTDEDYQKAARDLIRSRGFDPENFRVIRSVSYTFHAGMPSKWRVGRLMVAGDAAHLTPPWSGQGLNMGVRDAANLSFKLNLALRGKSSDRILDTYDEERRPQSLETIQAAVDMGIRMQNTSPLQIGLRNLAYALSRKSKFVNRLLFKNWIRKPSYKSGLLGLQHRLSGGPMFQPWVETAEGKRVRMDDLIGLNFALISTDSPTGPEVRQFVSELGGVVLKLDCDFFDPSETVCKWYDEHRINAVLLRPDRVIYDAGRDGQALCRSLLAELRK</sequence>
<dbReference type="Gene3D" id="3.50.50.60">
    <property type="entry name" value="FAD/NAD(P)-binding domain"/>
    <property type="match status" value="1"/>
</dbReference>
<geneLocation type="plasmid" evidence="4">
    <name>psclo_3 dna</name>
</geneLocation>
<evidence type="ECO:0000259" key="2">
    <source>
        <dbReference type="Pfam" id="PF01494"/>
    </source>
</evidence>